<feature type="transmembrane region" description="Helical" evidence="1">
    <location>
        <begin position="6"/>
        <end position="33"/>
    </location>
</feature>
<accession>A0A165B6W7</accession>
<organism evidence="2 3">
    <name type="scientific">Laetiporus sulphureus 93-53</name>
    <dbReference type="NCBI Taxonomy" id="1314785"/>
    <lineage>
        <taxon>Eukaryota</taxon>
        <taxon>Fungi</taxon>
        <taxon>Dikarya</taxon>
        <taxon>Basidiomycota</taxon>
        <taxon>Agaricomycotina</taxon>
        <taxon>Agaricomycetes</taxon>
        <taxon>Polyporales</taxon>
        <taxon>Laetiporus</taxon>
    </lineage>
</organism>
<name>A0A165B6W7_9APHY</name>
<keyword evidence="1" id="KW-0472">Membrane</keyword>
<feature type="transmembrane region" description="Helical" evidence="1">
    <location>
        <begin position="93"/>
        <end position="114"/>
    </location>
</feature>
<feature type="transmembrane region" description="Helical" evidence="1">
    <location>
        <begin position="157"/>
        <end position="184"/>
    </location>
</feature>
<dbReference type="OrthoDB" id="2786217at2759"/>
<feature type="transmembrane region" description="Helical" evidence="1">
    <location>
        <begin position="54"/>
        <end position="73"/>
    </location>
</feature>
<dbReference type="PANTHER" id="PTHR40465:SF1">
    <property type="entry name" value="DUF6534 DOMAIN-CONTAINING PROTEIN"/>
    <property type="match status" value="1"/>
</dbReference>
<evidence type="ECO:0000256" key="1">
    <source>
        <dbReference type="SAM" id="Phobius"/>
    </source>
</evidence>
<gene>
    <name evidence="2" type="ORF">LAESUDRAFT_666231</name>
</gene>
<dbReference type="Proteomes" id="UP000076871">
    <property type="component" value="Unassembled WGS sequence"/>
</dbReference>
<dbReference type="InParanoid" id="A0A165B6W7"/>
<dbReference type="RefSeq" id="XP_040758121.1">
    <property type="nucleotide sequence ID" value="XM_040905239.1"/>
</dbReference>
<sequence length="212" mass="24002">MAPIGLTAGVIEIGILISTFLYGITTMQAYIYARSYGRDPWWLQTLVLFGMLKIYRLLETLLTVLTCIYLYSLTITNFGKLATLQDLPWSMDVSFAIGGLLSAIVQSFFAWRVYIISGRLLTSLVSWSASFCRVVITVTICVLDVKSKTVGRYESLYPWTITFSLALAMFIDVLNTCALCFWLWKKQDHRHSSSAMIDKIMTWTIGKANDRA</sequence>
<keyword evidence="3" id="KW-1185">Reference proteome</keyword>
<dbReference type="PANTHER" id="PTHR40465">
    <property type="entry name" value="CHROMOSOME 1, WHOLE GENOME SHOTGUN SEQUENCE"/>
    <property type="match status" value="1"/>
</dbReference>
<evidence type="ECO:0000313" key="3">
    <source>
        <dbReference type="Proteomes" id="UP000076871"/>
    </source>
</evidence>
<dbReference type="STRING" id="1314785.A0A165B6W7"/>
<dbReference type="AlphaFoldDB" id="A0A165B6W7"/>
<evidence type="ECO:0000313" key="2">
    <source>
        <dbReference type="EMBL" id="KZT00381.1"/>
    </source>
</evidence>
<proteinExistence type="predicted"/>
<keyword evidence="1" id="KW-0812">Transmembrane</keyword>
<reference evidence="2 3" key="1">
    <citation type="journal article" date="2016" name="Mol. Biol. Evol.">
        <title>Comparative Genomics of Early-Diverging Mushroom-Forming Fungi Provides Insights into the Origins of Lignocellulose Decay Capabilities.</title>
        <authorList>
            <person name="Nagy L.G."/>
            <person name="Riley R."/>
            <person name="Tritt A."/>
            <person name="Adam C."/>
            <person name="Daum C."/>
            <person name="Floudas D."/>
            <person name="Sun H."/>
            <person name="Yadav J.S."/>
            <person name="Pangilinan J."/>
            <person name="Larsson K.H."/>
            <person name="Matsuura K."/>
            <person name="Barry K."/>
            <person name="Labutti K."/>
            <person name="Kuo R."/>
            <person name="Ohm R.A."/>
            <person name="Bhattacharya S.S."/>
            <person name="Shirouzu T."/>
            <person name="Yoshinaga Y."/>
            <person name="Martin F.M."/>
            <person name="Grigoriev I.V."/>
            <person name="Hibbett D.S."/>
        </authorList>
    </citation>
    <scope>NUCLEOTIDE SEQUENCE [LARGE SCALE GENOMIC DNA]</scope>
    <source>
        <strain evidence="2 3">93-53</strain>
    </source>
</reference>
<dbReference type="GeneID" id="63822269"/>
<protein>
    <submittedName>
        <fullName evidence="2">Uncharacterized protein</fullName>
    </submittedName>
</protein>
<keyword evidence="1" id="KW-1133">Transmembrane helix</keyword>
<dbReference type="EMBL" id="KV427687">
    <property type="protein sequence ID" value="KZT00381.1"/>
    <property type="molecule type" value="Genomic_DNA"/>
</dbReference>
<feature type="transmembrane region" description="Helical" evidence="1">
    <location>
        <begin position="121"/>
        <end position="145"/>
    </location>
</feature>